<organism evidence="2 3">
    <name type="scientific">Pyrenophora tritici-repentis (strain Pt-1C-BFP)</name>
    <name type="common">Wheat tan spot fungus</name>
    <name type="synonym">Drechslera tritici-repentis</name>
    <dbReference type="NCBI Taxonomy" id="426418"/>
    <lineage>
        <taxon>Eukaryota</taxon>
        <taxon>Fungi</taxon>
        <taxon>Dikarya</taxon>
        <taxon>Ascomycota</taxon>
        <taxon>Pezizomycotina</taxon>
        <taxon>Dothideomycetes</taxon>
        <taxon>Pleosporomycetidae</taxon>
        <taxon>Pleosporales</taxon>
        <taxon>Pleosporineae</taxon>
        <taxon>Pleosporaceae</taxon>
        <taxon>Pyrenophora</taxon>
    </lineage>
</organism>
<dbReference type="EMBL" id="DS231615">
    <property type="protein sequence ID" value="EDU40589.1"/>
    <property type="molecule type" value="Genomic_DNA"/>
</dbReference>
<proteinExistence type="predicted"/>
<accession>B2VV84</accession>
<reference evidence="3" key="1">
    <citation type="journal article" date="2013" name="G3 (Bethesda)">
        <title>Comparative genomics of a plant-pathogenic fungus, Pyrenophora tritici-repentis, reveals transduplication and the impact of repeat elements on pathogenicity and population divergence.</title>
        <authorList>
            <person name="Manning V.A."/>
            <person name="Pandelova I."/>
            <person name="Dhillon B."/>
            <person name="Wilhelm L.J."/>
            <person name="Goodwin S.B."/>
            <person name="Berlin A.M."/>
            <person name="Figueroa M."/>
            <person name="Freitag M."/>
            <person name="Hane J.K."/>
            <person name="Henrissat B."/>
            <person name="Holman W.H."/>
            <person name="Kodira C.D."/>
            <person name="Martin J."/>
            <person name="Oliver R.P."/>
            <person name="Robbertse B."/>
            <person name="Schackwitz W."/>
            <person name="Schwartz D.C."/>
            <person name="Spatafora J.W."/>
            <person name="Turgeon B.G."/>
            <person name="Yandava C."/>
            <person name="Young S."/>
            <person name="Zhou S."/>
            <person name="Zeng Q."/>
            <person name="Grigoriev I.V."/>
            <person name="Ma L.-J."/>
            <person name="Ciuffetti L.M."/>
        </authorList>
    </citation>
    <scope>NUCLEOTIDE SEQUENCE [LARGE SCALE GENOMIC DNA]</scope>
    <source>
        <strain evidence="3">Pt-1C-BFP</strain>
    </source>
</reference>
<evidence type="ECO:0000313" key="2">
    <source>
        <dbReference type="EMBL" id="EDU40589.1"/>
    </source>
</evidence>
<dbReference type="AlphaFoldDB" id="B2VV84"/>
<name>B2VV84_PYRTR</name>
<dbReference type="Proteomes" id="UP000001471">
    <property type="component" value="Unassembled WGS sequence"/>
</dbReference>
<feature type="region of interest" description="Disordered" evidence="1">
    <location>
        <begin position="72"/>
        <end position="100"/>
    </location>
</feature>
<sequence>MGGSGGPVQTMYQEEHVGKLPQYGESPCNITYEGIPDLRLIEFGSLSTLCGAYTSRTAALFRIYPPTNGTYPASERRQVERRNTRYTGIDPTWSERHLNA</sequence>
<gene>
    <name evidence="2" type="ORF">PTRG_01151</name>
</gene>
<dbReference type="HOGENOM" id="CLU_2307454_0_0_1"/>
<evidence type="ECO:0000256" key="1">
    <source>
        <dbReference type="SAM" id="MobiDB-lite"/>
    </source>
</evidence>
<evidence type="ECO:0000313" key="3">
    <source>
        <dbReference type="Proteomes" id="UP000001471"/>
    </source>
</evidence>
<dbReference type="InParanoid" id="B2VV84"/>
<feature type="compositionally biased region" description="Basic and acidic residues" evidence="1">
    <location>
        <begin position="74"/>
        <end position="83"/>
    </location>
</feature>
<protein>
    <submittedName>
        <fullName evidence="2">Uncharacterized protein</fullName>
    </submittedName>
</protein>